<dbReference type="AlphaFoldDB" id="A0A3A4KF33"/>
<dbReference type="GO" id="GO:0015969">
    <property type="term" value="P:guanosine tetraphosphate metabolic process"/>
    <property type="evidence" value="ECO:0007669"/>
    <property type="project" value="InterPro"/>
</dbReference>
<name>A0A3A4KF33_9NOCA</name>
<dbReference type="InterPro" id="IPR007685">
    <property type="entry name" value="RelA_SpoT"/>
</dbReference>
<protein>
    <recommendedName>
        <fullName evidence="1">RelA/SpoT domain-containing protein</fullName>
    </recommendedName>
</protein>
<feature type="domain" description="RelA/SpoT" evidence="1">
    <location>
        <begin position="144"/>
        <end position="251"/>
    </location>
</feature>
<reference evidence="2 3" key="1">
    <citation type="submission" date="2018-09" db="EMBL/GenBank/DDBJ databases">
        <title>YIM PH21274 draft genome.</title>
        <authorList>
            <person name="Miao C."/>
        </authorList>
    </citation>
    <scope>NUCLEOTIDE SEQUENCE [LARGE SCALE GENOMIC DNA]</scope>
    <source>
        <strain evidence="2 3">YIM PH 21724</strain>
    </source>
</reference>
<dbReference type="EMBL" id="QZFU01000015">
    <property type="protein sequence ID" value="RJO77549.1"/>
    <property type="molecule type" value="Genomic_DNA"/>
</dbReference>
<dbReference type="Pfam" id="PF04607">
    <property type="entry name" value="RelA_SpoT"/>
    <property type="match status" value="1"/>
</dbReference>
<dbReference type="Proteomes" id="UP000266677">
    <property type="component" value="Unassembled WGS sequence"/>
</dbReference>
<keyword evidence="3" id="KW-1185">Reference proteome</keyword>
<dbReference type="OrthoDB" id="4570160at2"/>
<evidence type="ECO:0000259" key="1">
    <source>
        <dbReference type="SMART" id="SM00954"/>
    </source>
</evidence>
<dbReference type="InterPro" id="IPR043519">
    <property type="entry name" value="NT_sf"/>
</dbReference>
<evidence type="ECO:0000313" key="2">
    <source>
        <dbReference type="EMBL" id="RJO77549.1"/>
    </source>
</evidence>
<organism evidence="2 3">
    <name type="scientific">Nocardia panacis</name>
    <dbReference type="NCBI Taxonomy" id="2340916"/>
    <lineage>
        <taxon>Bacteria</taxon>
        <taxon>Bacillati</taxon>
        <taxon>Actinomycetota</taxon>
        <taxon>Actinomycetes</taxon>
        <taxon>Mycobacteriales</taxon>
        <taxon>Nocardiaceae</taxon>
        <taxon>Nocardia</taxon>
    </lineage>
</organism>
<proteinExistence type="predicted"/>
<accession>A0A3A4KF33</accession>
<gene>
    <name evidence="2" type="ORF">D5S18_07295</name>
</gene>
<dbReference type="CDD" id="cd05399">
    <property type="entry name" value="NT_Rel-Spo_like"/>
    <property type="match status" value="1"/>
</dbReference>
<sequence>MARHPVLARLLSDHPDLEHSCRELPRKLNSLMRHPEAVRILAAAVRTVAERGAEAVLADPVRGMATPLTPEQRAISRQVRDRVRQIRPRDRLQPGFDASRHHDGAYQREFLDRQYAAWPETQRALNELAGEIAGQTGGAAHWRTQPKDRERAWEKIGEYRGDVSRLVDLVGARIVFDRVDEVYRALACIADDTRVEIVYIKDRFDCPQASGYRDVLLNLRMPNGHIAELCLHLRRIEAVVRYEHALYEVQRDFETLARRENRELSPREAALNIEVRRYLNGLFWQATVLGLPDGPADSDGSSKVGS</sequence>
<dbReference type="RefSeq" id="WP_120039072.1">
    <property type="nucleotide sequence ID" value="NZ_QZFU01000015.1"/>
</dbReference>
<evidence type="ECO:0000313" key="3">
    <source>
        <dbReference type="Proteomes" id="UP000266677"/>
    </source>
</evidence>
<dbReference type="SUPFAM" id="SSF81301">
    <property type="entry name" value="Nucleotidyltransferase"/>
    <property type="match status" value="1"/>
</dbReference>
<comment type="caution">
    <text evidence="2">The sequence shown here is derived from an EMBL/GenBank/DDBJ whole genome shotgun (WGS) entry which is preliminary data.</text>
</comment>
<dbReference type="Gene3D" id="3.30.460.10">
    <property type="entry name" value="Beta Polymerase, domain 2"/>
    <property type="match status" value="1"/>
</dbReference>
<dbReference type="SMART" id="SM00954">
    <property type="entry name" value="RelA_SpoT"/>
    <property type="match status" value="1"/>
</dbReference>